<dbReference type="FunFam" id="3.20.20.70:FF:000038">
    <property type="entry name" value="Hydroxymethylglutaryl-CoA lyase, mitochondrial"/>
    <property type="match status" value="1"/>
</dbReference>
<dbReference type="GO" id="GO:0004419">
    <property type="term" value="F:hydroxymethylglutaryl-CoA lyase activity"/>
    <property type="evidence" value="ECO:0007669"/>
    <property type="project" value="UniProtKB-EC"/>
</dbReference>
<dbReference type="PANTHER" id="PTHR42738">
    <property type="entry name" value="HYDROXYMETHYLGLUTARYL-COA LYASE"/>
    <property type="match status" value="1"/>
</dbReference>
<dbReference type="GO" id="GO:0001503">
    <property type="term" value="P:ossification"/>
    <property type="evidence" value="ECO:0007669"/>
    <property type="project" value="UniProtKB-KW"/>
</dbReference>
<keyword evidence="13" id="KW-0325">Glycoprotein</keyword>
<dbReference type="GO" id="GO:0046872">
    <property type="term" value="F:metal ion binding"/>
    <property type="evidence" value="ECO:0007669"/>
    <property type="project" value="UniProtKB-KW"/>
</dbReference>
<comment type="similarity">
    <text evidence="3 17">Belongs to the TGF-beta family.</text>
</comment>
<evidence type="ECO:0000313" key="22">
    <source>
        <dbReference type="EMBL" id="KAF0027406.1"/>
    </source>
</evidence>
<dbReference type="InterPro" id="IPR001111">
    <property type="entry name" value="TGF-b_propeptide"/>
</dbReference>
<dbReference type="GO" id="GO:0006552">
    <property type="term" value="P:L-leucine catabolic process"/>
    <property type="evidence" value="ECO:0007669"/>
    <property type="project" value="TreeGrafter"/>
</dbReference>
<evidence type="ECO:0000256" key="9">
    <source>
        <dbReference type="ARBA" id="ARBA00022729"/>
    </source>
</evidence>
<feature type="domain" description="Pyruvate carboxyltransferase" evidence="20">
    <location>
        <begin position="461"/>
        <end position="728"/>
    </location>
</feature>
<reference evidence="22 23" key="1">
    <citation type="submission" date="2019-06" db="EMBL/GenBank/DDBJ databases">
        <title>Draft genomes of female and male turbot (Scophthalmus maximus).</title>
        <authorList>
            <person name="Xu H."/>
            <person name="Xu X.-W."/>
            <person name="Shao C."/>
            <person name="Chen S."/>
        </authorList>
    </citation>
    <scope>NUCLEOTIDE SEQUENCE [LARGE SCALE GENOMIC DNA]</scope>
    <source>
        <strain evidence="22">Ysfricsl-2016a</strain>
        <tissue evidence="22">Blood</tissue>
    </source>
</reference>
<evidence type="ECO:0000256" key="8">
    <source>
        <dbReference type="ARBA" id="ARBA00022723"/>
    </source>
</evidence>
<dbReference type="GO" id="GO:0005125">
    <property type="term" value="F:cytokine activity"/>
    <property type="evidence" value="ECO:0007669"/>
    <property type="project" value="UniProtKB-KW"/>
</dbReference>
<evidence type="ECO:0000256" key="16">
    <source>
        <dbReference type="ARBA" id="ARBA00049877"/>
    </source>
</evidence>
<accession>A0A6A4RX73</accession>
<keyword evidence="10" id="KW-0892">Osteogenesis</keyword>
<dbReference type="GO" id="GO:0008083">
    <property type="term" value="F:growth factor activity"/>
    <property type="evidence" value="ECO:0007669"/>
    <property type="project" value="UniProtKB-KW"/>
</dbReference>
<name>A0A6A4RX73_SCOMX</name>
<comment type="similarity">
    <text evidence="4">Belongs to the HMG-CoA lyase family.</text>
</comment>
<sequence length="851" mass="93969">MTALTPLNRAVLGLAWSCLSFLSCAHCGLTDNHVHSSFIYRRLRNHERREIQREILSILGLPHRPRPFSPGKQASSAPLFMLDLYNAMAVEEEEAAARQGAAKGLSARAPGTPRKGLHGPQHAGYTRVAQPYRAAPLLGHSPALPAAHDTNFLNDADMVMSFVNLVEKDKDFSHQRRHYKEFRFDLTQIPDGEAVTAAEFRIYKDGSHARYDNITLKVTIYQVIKEYQNKDAETFLLDSRKVQASDGGWLVFDLTATSNHWVMNPQQNLGLQLCVETADGRSINIKSAGIIGRNGPQSKQPFLVAFFKASGVLLRSVRAAGGKKKSHNRNKSTNQQESSRAPKAGDYNTSEQKQACKKHELYVSFRDLGWQDWIIAPEGYAAFYCDGECSFPLNAHMNATNHAIVQTLVHLMFPDNVPKPCCAPTKLNAISVLYFDDSSNVILKKYRNMVTITGHGYPEFVKIVEVGPRDGLQNEKEIVPTGMKIQLIDMLSRTGLSVIEATSFVSSKWVPQMADHTDVLRGIQRAPRVQYPVLTPNMQGFQDAVAAGATEVAVFGSASESFSKKNINCSIDESMLRFEEVVNAAKERQIPVRGYVSCALGCPHEGHIQPSKVAEVAKRLYEMGCYEISLGDTIGVGTPGSMFKMLQSVMKEVPTNALAVHCHDTYGQALPNILTALQMGVCVVDSAVAGLGGCPYAQGSSGNVSTEDVLYMLSGMGIQTGVNLSKVAEAGDFICSALCRKTNSKSVVYAALFEVHYFHVSKLSEVYYQEILTRKITSLTVENYTAFESNCETWKCSDVSLLSDTVEAYGASMYRRRRTTDDTKQSQTCQMCDFLLVMDGVSVKHLKRLIT</sequence>
<evidence type="ECO:0000256" key="2">
    <source>
        <dbReference type="ARBA" id="ARBA00005143"/>
    </source>
</evidence>
<dbReference type="InterPro" id="IPR000891">
    <property type="entry name" value="PYR_CT"/>
</dbReference>
<feature type="region of interest" description="Disordered" evidence="18">
    <location>
        <begin position="319"/>
        <end position="352"/>
    </location>
</feature>
<keyword evidence="12" id="KW-1015">Disulfide bond</keyword>
<dbReference type="Gene3D" id="3.20.20.70">
    <property type="entry name" value="Aldolase class I"/>
    <property type="match status" value="1"/>
</dbReference>
<keyword evidence="15" id="KW-0456">Lyase</keyword>
<dbReference type="Pfam" id="PF00688">
    <property type="entry name" value="TGFb_propeptide"/>
    <property type="match status" value="1"/>
</dbReference>
<keyword evidence="7" id="KW-0964">Secreted</keyword>
<dbReference type="InterPro" id="IPR029034">
    <property type="entry name" value="Cystine-knot_cytokine"/>
</dbReference>
<dbReference type="FunFam" id="2.10.90.10:FF:000003">
    <property type="entry name" value="Bone morphogenetic protein 5"/>
    <property type="match status" value="1"/>
</dbReference>
<dbReference type="GO" id="GO:0005615">
    <property type="term" value="C:extracellular space"/>
    <property type="evidence" value="ECO:0007669"/>
    <property type="project" value="UniProtKB-KW"/>
</dbReference>
<evidence type="ECO:0000259" key="20">
    <source>
        <dbReference type="PROSITE" id="PS50991"/>
    </source>
</evidence>
<keyword evidence="14" id="KW-0891">Chondrogenesis</keyword>
<dbReference type="InterPro" id="IPR013785">
    <property type="entry name" value="Aldolase_TIM"/>
</dbReference>
<evidence type="ECO:0000256" key="12">
    <source>
        <dbReference type="ARBA" id="ARBA00023157"/>
    </source>
</evidence>
<dbReference type="PROSITE" id="PS51362">
    <property type="entry name" value="TGF_BETA_2"/>
    <property type="match status" value="1"/>
</dbReference>
<dbReference type="GO" id="GO:0046951">
    <property type="term" value="P:ketone body biosynthetic process"/>
    <property type="evidence" value="ECO:0007669"/>
    <property type="project" value="TreeGrafter"/>
</dbReference>
<gene>
    <name evidence="22" type="ORF">F2P81_020147</name>
</gene>
<evidence type="ECO:0000256" key="5">
    <source>
        <dbReference type="ARBA" id="ARBA00012910"/>
    </source>
</evidence>
<dbReference type="Proteomes" id="UP000438429">
    <property type="component" value="Unassembled WGS sequence"/>
</dbReference>
<comment type="catalytic activity">
    <reaction evidence="16">
        <text>(3S)-3-hydroxy-3-methylglutaryl-CoA = acetoacetate + acetyl-CoA</text>
        <dbReference type="Rhea" id="RHEA:24404"/>
        <dbReference type="ChEBI" id="CHEBI:13705"/>
        <dbReference type="ChEBI" id="CHEBI:43074"/>
        <dbReference type="ChEBI" id="CHEBI:57288"/>
        <dbReference type="EC" id="4.1.3.4"/>
    </reaction>
</comment>
<dbReference type="SUPFAM" id="SSF57501">
    <property type="entry name" value="Cystine-knot cytokines"/>
    <property type="match status" value="1"/>
</dbReference>
<evidence type="ECO:0000313" key="23">
    <source>
        <dbReference type="Proteomes" id="UP000438429"/>
    </source>
</evidence>
<dbReference type="PROSITE" id="PS50991">
    <property type="entry name" value="PYR_CT"/>
    <property type="match status" value="1"/>
</dbReference>
<dbReference type="EMBL" id="VEVO01000018">
    <property type="protein sequence ID" value="KAF0027406.1"/>
    <property type="molecule type" value="Genomic_DNA"/>
</dbReference>
<dbReference type="Gene3D" id="2.60.120.970">
    <property type="match status" value="1"/>
</dbReference>
<dbReference type="PANTHER" id="PTHR42738:SF16">
    <property type="entry name" value="3-HYDROXY-3-METHYLGLUTARYL-COA LYASE, CYTOPLASMIC"/>
    <property type="match status" value="1"/>
</dbReference>
<organism evidence="22 23">
    <name type="scientific">Scophthalmus maximus</name>
    <name type="common">Turbot</name>
    <name type="synonym">Psetta maxima</name>
    <dbReference type="NCBI Taxonomy" id="52904"/>
    <lineage>
        <taxon>Eukaryota</taxon>
        <taxon>Metazoa</taxon>
        <taxon>Chordata</taxon>
        <taxon>Craniata</taxon>
        <taxon>Vertebrata</taxon>
        <taxon>Euteleostomi</taxon>
        <taxon>Actinopterygii</taxon>
        <taxon>Neopterygii</taxon>
        <taxon>Teleostei</taxon>
        <taxon>Neoteleostei</taxon>
        <taxon>Acanthomorphata</taxon>
        <taxon>Carangaria</taxon>
        <taxon>Pleuronectiformes</taxon>
        <taxon>Pleuronectoidei</taxon>
        <taxon>Scophthalmidae</taxon>
        <taxon>Scophthalmus</taxon>
    </lineage>
</organism>
<evidence type="ECO:0000256" key="10">
    <source>
        <dbReference type="ARBA" id="ARBA00022855"/>
    </source>
</evidence>
<keyword evidence="8" id="KW-0479">Metal-binding</keyword>
<evidence type="ECO:0000256" key="1">
    <source>
        <dbReference type="ARBA" id="ARBA00004613"/>
    </source>
</evidence>
<dbReference type="GO" id="GO:0051216">
    <property type="term" value="P:cartilage development"/>
    <property type="evidence" value="ECO:0007669"/>
    <property type="project" value="UniProtKB-KW"/>
</dbReference>
<keyword evidence="6" id="KW-0202">Cytokine</keyword>
<dbReference type="InterPro" id="IPR001839">
    <property type="entry name" value="TGF-b_C"/>
</dbReference>
<dbReference type="SUPFAM" id="SSF51569">
    <property type="entry name" value="Aldolase"/>
    <property type="match status" value="1"/>
</dbReference>
<dbReference type="PROSITE" id="PS00250">
    <property type="entry name" value="TGF_BETA_1"/>
    <property type="match status" value="1"/>
</dbReference>
<feature type="chain" id="PRO_5025526349" description="hydroxymethylglutaryl-CoA lyase" evidence="19">
    <location>
        <begin position="28"/>
        <end position="851"/>
    </location>
</feature>
<keyword evidence="9 19" id="KW-0732">Signal</keyword>
<evidence type="ECO:0000256" key="6">
    <source>
        <dbReference type="ARBA" id="ARBA00022514"/>
    </source>
</evidence>
<dbReference type="InterPro" id="IPR043594">
    <property type="entry name" value="HMGL"/>
</dbReference>
<evidence type="ECO:0000256" key="15">
    <source>
        <dbReference type="ARBA" id="ARBA00023239"/>
    </source>
</evidence>
<dbReference type="SMART" id="SM00204">
    <property type="entry name" value="TGFB"/>
    <property type="match status" value="1"/>
</dbReference>
<proteinExistence type="inferred from homology"/>
<evidence type="ECO:0000256" key="4">
    <source>
        <dbReference type="ARBA" id="ARBA00009405"/>
    </source>
</evidence>
<dbReference type="Pfam" id="PF00682">
    <property type="entry name" value="HMGL-like"/>
    <property type="match status" value="1"/>
</dbReference>
<comment type="pathway">
    <text evidence="2">Metabolic intermediate metabolism; (S)-3-hydroxy-3-methylglutaryl-CoA degradation; acetoacetate from (S)-3-hydroxy-3-methylglutaryl-CoA: step 1/1.</text>
</comment>
<evidence type="ECO:0000259" key="21">
    <source>
        <dbReference type="PROSITE" id="PS51362"/>
    </source>
</evidence>
<dbReference type="Pfam" id="PF00019">
    <property type="entry name" value="TGF_beta"/>
    <property type="match status" value="1"/>
</dbReference>
<protein>
    <recommendedName>
        <fullName evidence="5">hydroxymethylglutaryl-CoA lyase</fullName>
        <ecNumber evidence="5">4.1.3.4</ecNumber>
    </recommendedName>
</protein>
<comment type="subcellular location">
    <subcellularLocation>
        <location evidence="1">Secreted</location>
    </subcellularLocation>
</comment>
<evidence type="ECO:0000256" key="19">
    <source>
        <dbReference type="SAM" id="SignalP"/>
    </source>
</evidence>
<dbReference type="EC" id="4.1.3.4" evidence="5"/>
<dbReference type="NCBIfam" id="NF004283">
    <property type="entry name" value="PRK05692.1"/>
    <property type="match status" value="1"/>
</dbReference>
<evidence type="ECO:0000256" key="7">
    <source>
        <dbReference type="ARBA" id="ARBA00022525"/>
    </source>
</evidence>
<comment type="caution">
    <text evidence="22">The sequence shown here is derived from an EMBL/GenBank/DDBJ whole genome shotgun (WGS) entry which is preliminary data.</text>
</comment>
<feature type="compositionally biased region" description="Basic residues" evidence="18">
    <location>
        <begin position="321"/>
        <end position="330"/>
    </location>
</feature>
<dbReference type="AlphaFoldDB" id="A0A6A4RX73"/>
<feature type="signal peptide" evidence="19">
    <location>
        <begin position="1"/>
        <end position="27"/>
    </location>
</feature>
<dbReference type="CDD" id="cd07938">
    <property type="entry name" value="DRE_TIM_HMGL"/>
    <property type="match status" value="1"/>
</dbReference>
<evidence type="ECO:0000256" key="13">
    <source>
        <dbReference type="ARBA" id="ARBA00023180"/>
    </source>
</evidence>
<feature type="domain" description="TGF-beta family profile" evidence="21">
    <location>
        <begin position="337"/>
        <end position="457"/>
    </location>
</feature>
<dbReference type="InterPro" id="IPR017948">
    <property type="entry name" value="TGFb_CS"/>
</dbReference>
<evidence type="ECO:0000256" key="18">
    <source>
        <dbReference type="SAM" id="MobiDB-lite"/>
    </source>
</evidence>
<evidence type="ECO:0000256" key="17">
    <source>
        <dbReference type="RuleBase" id="RU000354"/>
    </source>
</evidence>
<evidence type="ECO:0000256" key="14">
    <source>
        <dbReference type="ARBA" id="ARBA00023188"/>
    </source>
</evidence>
<evidence type="ECO:0000256" key="3">
    <source>
        <dbReference type="ARBA" id="ARBA00006656"/>
    </source>
</evidence>
<dbReference type="Gene3D" id="2.10.90.10">
    <property type="entry name" value="Cystine-knot cytokines"/>
    <property type="match status" value="1"/>
</dbReference>
<evidence type="ECO:0000256" key="11">
    <source>
        <dbReference type="ARBA" id="ARBA00023030"/>
    </source>
</evidence>
<keyword evidence="11 17" id="KW-0339">Growth factor</keyword>